<accession>A0ABV7Y7L8</accession>
<dbReference type="EMBL" id="JBHRZH010000002">
    <property type="protein sequence ID" value="MFC3759660.1"/>
    <property type="molecule type" value="Genomic_DNA"/>
</dbReference>
<proteinExistence type="predicted"/>
<comment type="caution">
    <text evidence="1">The sequence shown here is derived from an EMBL/GenBank/DDBJ whole genome shotgun (WGS) entry which is preliminary data.</text>
</comment>
<feature type="non-terminal residue" evidence="1">
    <location>
        <position position="135"/>
    </location>
</feature>
<name>A0ABV7Y7L8_9ACTN</name>
<sequence>MTPIWLGQPSSVCKIVLERLDAELSETDDTGCPSMSGKVAVVVWGQRGRRPPCDCGTVPGVERDGLHDPGGRGHVLGRRGHAVCRLSRRRTQARHDRPDDETLASAFRDVLFGVLFPVGRVGIDGVILRVNHMHH</sequence>
<reference evidence="2" key="1">
    <citation type="journal article" date="2019" name="Int. J. Syst. Evol. Microbiol.">
        <title>The Global Catalogue of Microorganisms (GCM) 10K type strain sequencing project: providing services to taxonomists for standard genome sequencing and annotation.</title>
        <authorList>
            <consortium name="The Broad Institute Genomics Platform"/>
            <consortium name="The Broad Institute Genome Sequencing Center for Infectious Disease"/>
            <person name="Wu L."/>
            <person name="Ma J."/>
        </authorList>
    </citation>
    <scope>NUCLEOTIDE SEQUENCE [LARGE SCALE GENOMIC DNA]</scope>
    <source>
        <strain evidence="2">CGMCC 4.7241</strain>
    </source>
</reference>
<protein>
    <submittedName>
        <fullName evidence="1">Uncharacterized protein</fullName>
    </submittedName>
</protein>
<keyword evidence="2" id="KW-1185">Reference proteome</keyword>
<organism evidence="1 2">
    <name type="scientific">Tenggerimyces flavus</name>
    <dbReference type="NCBI Taxonomy" id="1708749"/>
    <lineage>
        <taxon>Bacteria</taxon>
        <taxon>Bacillati</taxon>
        <taxon>Actinomycetota</taxon>
        <taxon>Actinomycetes</taxon>
        <taxon>Propionibacteriales</taxon>
        <taxon>Nocardioidaceae</taxon>
        <taxon>Tenggerimyces</taxon>
    </lineage>
</organism>
<dbReference type="Proteomes" id="UP001595699">
    <property type="component" value="Unassembled WGS sequence"/>
</dbReference>
<gene>
    <name evidence="1" type="ORF">ACFOUW_02300</name>
</gene>
<evidence type="ECO:0000313" key="1">
    <source>
        <dbReference type="EMBL" id="MFC3759660.1"/>
    </source>
</evidence>
<evidence type="ECO:0000313" key="2">
    <source>
        <dbReference type="Proteomes" id="UP001595699"/>
    </source>
</evidence>